<evidence type="ECO:0000313" key="2">
    <source>
        <dbReference type="Proteomes" id="UP000067111"/>
    </source>
</evidence>
<protein>
    <submittedName>
        <fullName evidence="1">Uncharacterized protein</fullName>
    </submittedName>
</protein>
<dbReference type="Proteomes" id="UP000067111">
    <property type="component" value="Unassembled WGS sequence"/>
</dbReference>
<dbReference type="AlphaFoldDB" id="A0A109FQV0"/>
<proteinExistence type="predicted"/>
<accession>A0A109FQV0</accession>
<gene>
    <name evidence="1" type="ORF">AWV77_03300</name>
</gene>
<organism evidence="1 2">
    <name type="scientific">Pseudomonas palleroniana</name>
    <dbReference type="NCBI Taxonomy" id="191390"/>
    <lineage>
        <taxon>Bacteria</taxon>
        <taxon>Pseudomonadati</taxon>
        <taxon>Pseudomonadota</taxon>
        <taxon>Gammaproteobacteria</taxon>
        <taxon>Pseudomonadales</taxon>
        <taxon>Pseudomonadaceae</taxon>
        <taxon>Pseudomonas</taxon>
    </lineage>
</organism>
<evidence type="ECO:0000313" key="1">
    <source>
        <dbReference type="EMBL" id="KWU52449.1"/>
    </source>
</evidence>
<dbReference type="EMBL" id="LRMR01000004">
    <property type="protein sequence ID" value="KWU52449.1"/>
    <property type="molecule type" value="Genomic_DNA"/>
</dbReference>
<reference evidence="2" key="1">
    <citation type="submission" date="2016-01" db="EMBL/GenBank/DDBJ databases">
        <authorList>
            <person name="Gamez R.M."/>
            <person name="Rodriguez F."/>
            <person name="Bernal J.F."/>
            <person name="Agarwala R."/>
            <person name="Landsman D."/>
            <person name="Marino-Ramirez L."/>
        </authorList>
    </citation>
    <scope>NUCLEOTIDE SEQUENCE [LARGE SCALE GENOMIC DNA]</scope>
    <source>
        <strain evidence="2">Ps006</strain>
    </source>
</reference>
<comment type="caution">
    <text evidence="1">The sequence shown here is derived from an EMBL/GenBank/DDBJ whole genome shotgun (WGS) entry which is preliminary data.</text>
</comment>
<name>A0A109FQV0_9PSED</name>
<sequence length="67" mass="7602">MTIVRKGIVVTGEYSGWEVVVAGDCDGDSGGYYIYLKKSNVEGFDYWFEHEVGLQAQLVDFEVDWMV</sequence>